<gene>
    <name evidence="1" type="ORF">LX32DRAFT_640144</name>
</gene>
<proteinExistence type="predicted"/>
<reference evidence="1" key="1">
    <citation type="submission" date="2021-06" db="EMBL/GenBank/DDBJ databases">
        <title>Comparative genomics, transcriptomics and evolutionary studies reveal genomic signatures of adaptation to plant cell wall in hemibiotrophic fungi.</title>
        <authorList>
            <consortium name="DOE Joint Genome Institute"/>
            <person name="Baroncelli R."/>
            <person name="Diaz J.F."/>
            <person name="Benocci T."/>
            <person name="Peng M."/>
            <person name="Battaglia E."/>
            <person name="Haridas S."/>
            <person name="Andreopoulos W."/>
            <person name="Labutti K."/>
            <person name="Pangilinan J."/>
            <person name="Floch G.L."/>
            <person name="Makela M.R."/>
            <person name="Henrissat B."/>
            <person name="Grigoriev I.V."/>
            <person name="Crouch J.A."/>
            <person name="De Vries R.P."/>
            <person name="Sukno S.A."/>
            <person name="Thon M.R."/>
        </authorList>
    </citation>
    <scope>NUCLEOTIDE SEQUENCE</scope>
    <source>
        <strain evidence="1">MAFF235873</strain>
    </source>
</reference>
<comment type="caution">
    <text evidence="1">The sequence shown here is derived from an EMBL/GenBank/DDBJ whole genome shotgun (WGS) entry which is preliminary data.</text>
</comment>
<dbReference type="EMBL" id="MU842881">
    <property type="protein sequence ID" value="KAK2028235.1"/>
    <property type="molecule type" value="Genomic_DNA"/>
</dbReference>
<accession>A0AAD9HFP2</accession>
<dbReference type="Proteomes" id="UP001232148">
    <property type="component" value="Unassembled WGS sequence"/>
</dbReference>
<evidence type="ECO:0000313" key="2">
    <source>
        <dbReference type="Proteomes" id="UP001232148"/>
    </source>
</evidence>
<sequence length="283" mass="31499">MTLSAANADLPPEYAADGAAVRERLPPDTLRLAGRSIHSAASRSVDAPGRYELNHQMDFLRETDRLVEFSRIDYAVRRQAAAAAGPGGPAVPEITSQPRHAFNLERPPAILQEAFPYYVKAVSRSGLGNIGLRFAKIGKSVCKAWRVGRRRSSSSRAASSAAAGAGKEYEALEYEARGLLFDVRRNNDVLDWLDGAGARVAVEYARDDMYSLNVLVPMDQAMRDALVASWCVKLWNDLAVRFHRRRTWKDGEFYDAKRGPFFSSSFFLFLLLAVKKKGRRILC</sequence>
<protein>
    <submittedName>
        <fullName evidence="1">Uncharacterized protein</fullName>
    </submittedName>
</protein>
<organism evidence="1 2">
    <name type="scientific">Colletotrichum zoysiae</name>
    <dbReference type="NCBI Taxonomy" id="1216348"/>
    <lineage>
        <taxon>Eukaryota</taxon>
        <taxon>Fungi</taxon>
        <taxon>Dikarya</taxon>
        <taxon>Ascomycota</taxon>
        <taxon>Pezizomycotina</taxon>
        <taxon>Sordariomycetes</taxon>
        <taxon>Hypocreomycetidae</taxon>
        <taxon>Glomerellales</taxon>
        <taxon>Glomerellaceae</taxon>
        <taxon>Colletotrichum</taxon>
        <taxon>Colletotrichum graminicola species complex</taxon>
    </lineage>
</organism>
<name>A0AAD9HFP2_9PEZI</name>
<dbReference type="AlphaFoldDB" id="A0AAD9HFP2"/>
<keyword evidence="2" id="KW-1185">Reference proteome</keyword>
<evidence type="ECO:0000313" key="1">
    <source>
        <dbReference type="EMBL" id="KAK2028235.1"/>
    </source>
</evidence>